<gene>
    <name evidence="1" type="ORF">BWY04_00870</name>
</gene>
<dbReference type="AlphaFoldDB" id="A0A1V5ZMW6"/>
<dbReference type="Proteomes" id="UP000485621">
    <property type="component" value="Unassembled WGS sequence"/>
</dbReference>
<proteinExistence type="predicted"/>
<dbReference type="EMBL" id="MWDB01000018">
    <property type="protein sequence ID" value="OQB41366.1"/>
    <property type="molecule type" value="Genomic_DNA"/>
</dbReference>
<organism evidence="1">
    <name type="scientific">candidate division CPR1 bacterium ADurb.Bin160</name>
    <dbReference type="NCBI Taxonomy" id="1852826"/>
    <lineage>
        <taxon>Bacteria</taxon>
        <taxon>candidate division CPR1</taxon>
    </lineage>
</organism>
<name>A0A1V5ZMW6_9BACT</name>
<accession>A0A1V5ZMW6</accession>
<evidence type="ECO:0000313" key="1">
    <source>
        <dbReference type="EMBL" id="OQB41366.1"/>
    </source>
</evidence>
<comment type="caution">
    <text evidence="1">The sequence shown here is derived from an EMBL/GenBank/DDBJ whole genome shotgun (WGS) entry which is preliminary data.</text>
</comment>
<protein>
    <submittedName>
        <fullName evidence="1">Uncharacterized protein</fullName>
    </submittedName>
</protein>
<reference evidence="1" key="1">
    <citation type="submission" date="2017-02" db="EMBL/GenBank/DDBJ databases">
        <title>Delving into the versatile metabolic prowess of the omnipresent phylum Bacteroidetes.</title>
        <authorList>
            <person name="Nobu M.K."/>
            <person name="Mei R."/>
            <person name="Narihiro T."/>
            <person name="Kuroda K."/>
            <person name="Liu W.-T."/>
        </authorList>
    </citation>
    <scope>NUCLEOTIDE SEQUENCE</scope>
    <source>
        <strain evidence="1">ADurb.Bin160</strain>
    </source>
</reference>
<sequence>MFFSFEKDYYINIKNIIYKKITNNYHNIHTFKTYKTIMYKKFSLEEIEKIKNNFIPHLYSIVKKERYQ</sequence>